<dbReference type="InterPro" id="IPR036770">
    <property type="entry name" value="Ankyrin_rpt-contain_sf"/>
</dbReference>
<dbReference type="PROSITE" id="PS50297">
    <property type="entry name" value="ANK_REP_REGION"/>
    <property type="match status" value="3"/>
</dbReference>
<dbReference type="PANTHER" id="PTHR10972">
    <property type="entry name" value="OXYSTEROL-BINDING PROTEIN-RELATED"/>
    <property type="match status" value="1"/>
</dbReference>
<dbReference type="FunFam" id="3.30.70.3490:FF:000015">
    <property type="entry name" value="Oxysterol-binding protein"/>
    <property type="match status" value="1"/>
</dbReference>
<organism evidence="9 10">
    <name type="scientific">Strongylocentrotus purpuratus</name>
    <name type="common">Purple sea urchin</name>
    <dbReference type="NCBI Taxonomy" id="7668"/>
    <lineage>
        <taxon>Eukaryota</taxon>
        <taxon>Metazoa</taxon>
        <taxon>Echinodermata</taxon>
        <taxon>Eleutherozoa</taxon>
        <taxon>Echinozoa</taxon>
        <taxon>Echinoidea</taxon>
        <taxon>Euechinoidea</taxon>
        <taxon>Echinacea</taxon>
        <taxon>Camarodonta</taxon>
        <taxon>Echinidea</taxon>
        <taxon>Strongylocentrotidae</taxon>
        <taxon>Strongylocentrotus</taxon>
    </lineage>
</organism>
<dbReference type="Proteomes" id="UP000007110">
    <property type="component" value="Unassembled WGS sequence"/>
</dbReference>
<reference evidence="10" key="1">
    <citation type="submission" date="2015-02" db="EMBL/GenBank/DDBJ databases">
        <title>Genome sequencing for Strongylocentrotus purpuratus.</title>
        <authorList>
            <person name="Murali S."/>
            <person name="Liu Y."/>
            <person name="Vee V."/>
            <person name="English A."/>
            <person name="Wang M."/>
            <person name="Skinner E."/>
            <person name="Han Y."/>
            <person name="Muzny D.M."/>
            <person name="Worley K.C."/>
            <person name="Gibbs R.A."/>
        </authorList>
    </citation>
    <scope>NUCLEOTIDE SEQUENCE</scope>
</reference>
<dbReference type="KEGG" id="spu:755197"/>
<dbReference type="SUPFAM" id="SSF48403">
    <property type="entry name" value="Ankyrin repeat"/>
    <property type="match status" value="1"/>
</dbReference>
<feature type="region of interest" description="Disordered" evidence="7">
    <location>
        <begin position="178"/>
        <end position="198"/>
    </location>
</feature>
<feature type="compositionally biased region" description="Polar residues" evidence="7">
    <location>
        <begin position="184"/>
        <end position="197"/>
    </location>
</feature>
<reference evidence="9" key="2">
    <citation type="submission" date="2021-01" db="UniProtKB">
        <authorList>
            <consortium name="EnsemblMetazoa"/>
        </authorList>
    </citation>
    <scope>IDENTIFICATION</scope>
</reference>
<evidence type="ECO:0000256" key="6">
    <source>
        <dbReference type="RuleBase" id="RU003845"/>
    </source>
</evidence>
<dbReference type="EnsemblMetazoa" id="XM_030974931">
    <property type="protein sequence ID" value="XP_030830791"/>
    <property type="gene ID" value="LOC755197"/>
</dbReference>
<dbReference type="CTD" id="114876"/>
<feature type="compositionally biased region" description="Basic and acidic residues" evidence="7">
    <location>
        <begin position="758"/>
        <end position="774"/>
    </location>
</feature>
<dbReference type="SMART" id="SM00248">
    <property type="entry name" value="ANK"/>
    <property type="match status" value="4"/>
</dbReference>
<dbReference type="Pfam" id="PF01237">
    <property type="entry name" value="Oxysterol_BP"/>
    <property type="match status" value="1"/>
</dbReference>
<keyword evidence="10" id="KW-1185">Reference proteome</keyword>
<comment type="similarity">
    <text evidence="5">Belongs to the OSBP family.</text>
</comment>
<keyword evidence="1 6" id="KW-0813">Transport</keyword>
<feature type="domain" description="PH" evidence="8">
    <location>
        <begin position="443"/>
        <end position="542"/>
    </location>
</feature>
<feature type="region of interest" description="Disordered" evidence="7">
    <location>
        <begin position="1062"/>
        <end position="1102"/>
    </location>
</feature>
<dbReference type="FunFam" id="2.40.160.120:FF:000005">
    <property type="entry name" value="Oxysterol-binding protein"/>
    <property type="match status" value="1"/>
</dbReference>
<dbReference type="OMA" id="HAESPHF"/>
<dbReference type="InParanoid" id="A0A7M7N3Y9"/>
<evidence type="ECO:0000313" key="9">
    <source>
        <dbReference type="EnsemblMetazoa" id="XP_030830790"/>
    </source>
</evidence>
<dbReference type="EnsemblMetazoa" id="XM_030974930">
    <property type="protein sequence ID" value="XP_030830790"/>
    <property type="gene ID" value="LOC755197"/>
</dbReference>
<dbReference type="OrthoDB" id="416222at2759"/>
<sequence>MAEQSSAEFQDCQDESEQDEEMEDETEGDVRLKGTDQTHASSRSQVSSLRKADLEKVEGLPGSVAFFDCDREEDGGEGAEEEQEKTLVGIDETILDEGSAGIASHYPTVGKGAGGVIAGVTQAHDGDTLETKGGMLGDDDDDKMKDVEFREVEEHKGVDDDDDDDNSVRKVISKEVEHFENDNDQGLHQATNSQNVSGDAIKPEEEKEDTELLLLAARHGDASGVLKLIQKYKQYGENCTFSVNCKGQQKSNRGWNPLHLASYFGHDKAALVLLSNGANINSMNPMGDTPLHKAAYIGREDIVQLLIEGGADVFAVNGEGMSPKEVALGSEVKRLLEGAEQSQQLKSQQTLLHAASEGDLETITKMLEGPRPPNINCTDVSGHTPLHRACCSDQREAAILLLQSGAKTDVKNSKGQTALDLAQSYHIRQLVSLRPMKVVHSYVNKFEGPLYRAGMMRRRHLWVVLDQGMLSYYRNRADAYAGVKRQGCKSLDNADIKVNVDNDSMFAMKYNEGSTHLWMLDEKFSSDLTREKWISALREHRSYSERLASSCIIADSDSDDEEEGENKKKLLALSSIQDTLKNAQTRHHLVEESIRNLSQWMDGLKGDTSNSINLSELTKRLEGIVDRSHEACSALSSCMAVMSGQEELRNLQLRQEQERIRNLQDALHALARQHDRLEVFSASFSASPGLNNFHDTQEFDYDDHEFHSVMDSGSRGSSPTGSFDDRLSDVESFYSVRMDNPEQRSPTEGALVQSRISADSENHSNSKQQSKEDLVVSSNNGDCNITKSRDLGQSDVFTFGSVPNIIIPGCARVRLPAPMYRRDHMTLWTVLKQCIGKELSKITMPVVFNEPLSFLQRCCEYIEHAHLLVKASMSDDPLDRMKYVTAFVVSASASNVDRFGKPFNPLLGETYELSRDDIDTKMLLEQVSHHPPVSAFHASSPHFEFHGAVHPKLKFWGKSMEVQPKGVVTIKLPKHGESYTFHNVLMCVHNLIVGRLWIEQYGTLEIINHKTGLKSVLNFKPAGWFGRDLHKIEGHISDKQGKKLCYLYGKWTEYICAVQKDTPESRKEEKKRKGRASVSEKSPPSSPGAGSDPVGDGPDKDSQILWQNLTRPEESSQYYSFTSFAMRLNEIGEGTKQALPCTDSRLRPDIRLLENGDIDGASSEKHRLEENQRARRKHRNKSKETWSPLWFKADVNSLTGEQDWLYKGTYWDRNYSSCPTIF</sequence>
<feature type="region of interest" description="Disordered" evidence="7">
    <location>
        <begin position="1"/>
        <end position="86"/>
    </location>
</feature>
<dbReference type="InterPro" id="IPR037239">
    <property type="entry name" value="OSBP_sf"/>
</dbReference>
<protein>
    <recommendedName>
        <fullName evidence="6">Oxysterol-binding protein</fullName>
    </recommendedName>
</protein>
<dbReference type="RefSeq" id="XP_030830790.1">
    <property type="nucleotide sequence ID" value="XM_030974930.1"/>
</dbReference>
<dbReference type="SUPFAM" id="SSF50729">
    <property type="entry name" value="PH domain-like"/>
    <property type="match status" value="1"/>
</dbReference>
<dbReference type="GO" id="GO:0005886">
    <property type="term" value="C:plasma membrane"/>
    <property type="evidence" value="ECO:0000318"/>
    <property type="project" value="GO_Central"/>
</dbReference>
<evidence type="ECO:0000256" key="7">
    <source>
        <dbReference type="SAM" id="MobiDB-lite"/>
    </source>
</evidence>
<evidence type="ECO:0000256" key="3">
    <source>
        <dbReference type="ARBA" id="ARBA00023121"/>
    </source>
</evidence>
<dbReference type="EnsemblMetazoa" id="XM_030974933">
    <property type="protein sequence ID" value="XP_030830793"/>
    <property type="gene ID" value="LOC755197"/>
</dbReference>
<dbReference type="GO" id="GO:0006869">
    <property type="term" value="P:lipid transport"/>
    <property type="evidence" value="ECO:0007669"/>
    <property type="project" value="UniProtKB-KW"/>
</dbReference>
<dbReference type="Gene3D" id="1.25.40.20">
    <property type="entry name" value="Ankyrin repeat-containing domain"/>
    <property type="match status" value="2"/>
</dbReference>
<keyword evidence="2 6" id="KW-0445">Lipid transport</keyword>
<dbReference type="InterPro" id="IPR000648">
    <property type="entry name" value="Oxysterol-bd"/>
</dbReference>
<dbReference type="Gene3D" id="2.30.29.30">
    <property type="entry name" value="Pleckstrin-homology domain (PH domain)/Phosphotyrosine-binding domain (PTB)"/>
    <property type="match status" value="1"/>
</dbReference>
<evidence type="ECO:0000256" key="4">
    <source>
        <dbReference type="PROSITE-ProRule" id="PRU00023"/>
    </source>
</evidence>
<dbReference type="GO" id="GO:0005829">
    <property type="term" value="C:cytosol"/>
    <property type="evidence" value="ECO:0000318"/>
    <property type="project" value="GO_Central"/>
</dbReference>
<feature type="repeat" description="ANK" evidence="4">
    <location>
        <begin position="253"/>
        <end position="285"/>
    </location>
</feature>
<keyword evidence="3" id="KW-0446">Lipid-binding</keyword>
<feature type="compositionally biased region" description="Acidic residues" evidence="7">
    <location>
        <begin position="11"/>
        <end position="27"/>
    </location>
</feature>
<dbReference type="SUPFAM" id="SSF144000">
    <property type="entry name" value="Oxysterol-binding protein-like"/>
    <property type="match status" value="1"/>
</dbReference>
<proteinExistence type="inferred from homology"/>
<evidence type="ECO:0000256" key="5">
    <source>
        <dbReference type="RuleBase" id="RU003844"/>
    </source>
</evidence>
<dbReference type="GO" id="GO:0015485">
    <property type="term" value="F:cholesterol binding"/>
    <property type="evidence" value="ECO:0000318"/>
    <property type="project" value="GO_Central"/>
</dbReference>
<feature type="compositionally biased region" description="Low complexity" evidence="7">
    <location>
        <begin position="1087"/>
        <end position="1096"/>
    </location>
</feature>
<dbReference type="PROSITE" id="PS50088">
    <property type="entry name" value="ANK_REPEAT"/>
    <property type="match status" value="3"/>
</dbReference>
<evidence type="ECO:0000256" key="2">
    <source>
        <dbReference type="ARBA" id="ARBA00023055"/>
    </source>
</evidence>
<feature type="region of interest" description="Disordered" evidence="7">
    <location>
        <begin position="736"/>
        <end position="778"/>
    </location>
</feature>
<dbReference type="Pfam" id="PF12796">
    <property type="entry name" value="Ank_2"/>
    <property type="match status" value="2"/>
</dbReference>
<dbReference type="SMART" id="SM00233">
    <property type="entry name" value="PH"/>
    <property type="match status" value="1"/>
</dbReference>
<name>A0A7M7N3Y9_STRPU</name>
<dbReference type="InterPro" id="IPR018494">
    <property type="entry name" value="Oxysterol-bd_CS"/>
</dbReference>
<feature type="compositionally biased region" description="Acidic residues" evidence="7">
    <location>
        <begin position="70"/>
        <end position="83"/>
    </location>
</feature>
<dbReference type="InterPro" id="IPR011993">
    <property type="entry name" value="PH-like_dom_sf"/>
</dbReference>
<dbReference type="GeneID" id="755197"/>
<dbReference type="PROSITE" id="PS50003">
    <property type="entry name" value="PH_DOMAIN"/>
    <property type="match status" value="1"/>
</dbReference>
<dbReference type="RefSeq" id="XP_030830793.1">
    <property type="nucleotide sequence ID" value="XM_030974933.1"/>
</dbReference>
<feature type="repeat" description="ANK" evidence="4">
    <location>
        <begin position="286"/>
        <end position="318"/>
    </location>
</feature>
<dbReference type="RefSeq" id="XP_030830791.1">
    <property type="nucleotide sequence ID" value="XM_030974931.1"/>
</dbReference>
<evidence type="ECO:0000256" key="1">
    <source>
        <dbReference type="ARBA" id="ARBA00022448"/>
    </source>
</evidence>
<feature type="repeat" description="ANK" evidence="4">
    <location>
        <begin position="381"/>
        <end position="413"/>
    </location>
</feature>
<dbReference type="InterPro" id="IPR001849">
    <property type="entry name" value="PH_domain"/>
</dbReference>
<accession>A0A7M7N3Y9</accession>
<dbReference type="PROSITE" id="PS01013">
    <property type="entry name" value="OSBP"/>
    <property type="match status" value="1"/>
</dbReference>
<dbReference type="AlphaFoldDB" id="A0A7M7N3Y9"/>
<evidence type="ECO:0000259" key="8">
    <source>
        <dbReference type="PROSITE" id="PS50003"/>
    </source>
</evidence>
<dbReference type="GO" id="GO:0097038">
    <property type="term" value="C:perinuclear endoplasmic reticulum"/>
    <property type="evidence" value="ECO:0000318"/>
    <property type="project" value="GO_Central"/>
</dbReference>
<keyword evidence="4" id="KW-0040">ANK repeat</keyword>
<dbReference type="Gene3D" id="2.40.160.120">
    <property type="match status" value="1"/>
</dbReference>
<dbReference type="PANTHER" id="PTHR10972:SF209">
    <property type="entry name" value="OXYSTEROL-BINDING PROTEIN"/>
    <property type="match status" value="1"/>
</dbReference>
<dbReference type="Gene3D" id="3.30.70.3490">
    <property type="match status" value="1"/>
</dbReference>
<dbReference type="InterPro" id="IPR002110">
    <property type="entry name" value="Ankyrin_rpt"/>
</dbReference>
<evidence type="ECO:0000313" key="10">
    <source>
        <dbReference type="Proteomes" id="UP000007110"/>
    </source>
</evidence>
<feature type="compositionally biased region" description="Polar residues" evidence="7">
    <location>
        <begin position="37"/>
        <end position="48"/>
    </location>
</feature>